<evidence type="ECO:0000256" key="5">
    <source>
        <dbReference type="ARBA" id="ARBA00022781"/>
    </source>
</evidence>
<keyword evidence="10 11" id="KW-0066">ATP synthesis</keyword>
<evidence type="ECO:0000256" key="3">
    <source>
        <dbReference type="ARBA" id="ARBA00022448"/>
    </source>
</evidence>
<feature type="region of interest" description="Disordered" evidence="12">
    <location>
        <begin position="62"/>
        <end position="82"/>
    </location>
</feature>
<evidence type="ECO:0000256" key="1">
    <source>
        <dbReference type="ARBA" id="ARBA00004273"/>
    </source>
</evidence>
<comment type="function">
    <text evidence="11">Subunit e, of the mitochondrial membrane ATP synthase complex (F(1)F(0) ATP synthase or Complex V) that produces ATP from ADP in the presence of a proton gradient across the membrane which is generated by electron transport complexes of the respiratory chain. ATP synthase complex consist of a soluble F(1) head domain - the catalytic core - and a membrane F(1) domain - the membrane proton channel. These two domains are linked by a central stalk rotating inside the F(1) region and a stationary peripheral stalk. During catalysis, ATP synthesis in the catalytic domain of F(1) is coupled via a rotary mechanism of the central stalk subunits to proton translocation. In vivo, can only synthesize ATP although its ATP hydrolase activity can be activated artificially in vitro. Part of the complex F(0) domain.</text>
</comment>
<accession>A0A2G5BGM9</accession>
<dbReference type="GO" id="GO:0045259">
    <property type="term" value="C:proton-transporting ATP synthase complex"/>
    <property type="evidence" value="ECO:0007669"/>
    <property type="project" value="UniProtKB-UniRule"/>
</dbReference>
<dbReference type="InterPro" id="IPR008386">
    <property type="entry name" value="ATP_synth_F0_esu_mt"/>
</dbReference>
<evidence type="ECO:0000256" key="7">
    <source>
        <dbReference type="ARBA" id="ARBA00023065"/>
    </source>
</evidence>
<evidence type="ECO:0000256" key="10">
    <source>
        <dbReference type="ARBA" id="ARBA00023310"/>
    </source>
</evidence>
<keyword evidence="8 11" id="KW-0496">Mitochondrion</keyword>
<sequence>MSTQVRQISSLFKIARWAVLGAGLSYGFLHGHSLHKQANTRRIDQEYARKVSLIEEAKRKFAEQKSAQSGGNTDKFDFEDPNFDADKWFKHLETTSK</sequence>
<protein>
    <recommendedName>
        <fullName evidence="11">ATP synthase F(0) complex subunit e, mitochondrial</fullName>
    </recommendedName>
</protein>
<gene>
    <name evidence="13" type="ORF">COEREDRAFT_70838</name>
</gene>
<evidence type="ECO:0000313" key="13">
    <source>
        <dbReference type="EMBL" id="PIA18132.1"/>
    </source>
</evidence>
<evidence type="ECO:0000256" key="9">
    <source>
        <dbReference type="ARBA" id="ARBA00023136"/>
    </source>
</evidence>
<reference evidence="13 14" key="1">
    <citation type="journal article" date="2015" name="Genome Biol. Evol.">
        <title>Phylogenomic analyses indicate that early fungi evolved digesting cell walls of algal ancestors of land plants.</title>
        <authorList>
            <person name="Chang Y."/>
            <person name="Wang S."/>
            <person name="Sekimoto S."/>
            <person name="Aerts A.L."/>
            <person name="Choi C."/>
            <person name="Clum A."/>
            <person name="LaButti K.M."/>
            <person name="Lindquist E.A."/>
            <person name="Yee Ngan C."/>
            <person name="Ohm R.A."/>
            <person name="Salamov A.A."/>
            <person name="Grigoriev I.V."/>
            <person name="Spatafora J.W."/>
            <person name="Berbee M.L."/>
        </authorList>
    </citation>
    <scope>NUCLEOTIDE SEQUENCE [LARGE SCALE GENOMIC DNA]</scope>
    <source>
        <strain evidence="13 14">NRRL 1564</strain>
    </source>
</reference>
<dbReference type="STRING" id="763665.A0A2G5BGM9"/>
<dbReference type="Pfam" id="PF05680">
    <property type="entry name" value="ATP-synt_E"/>
    <property type="match status" value="1"/>
</dbReference>
<dbReference type="AlphaFoldDB" id="A0A2G5BGM9"/>
<evidence type="ECO:0000256" key="6">
    <source>
        <dbReference type="ARBA" id="ARBA00022792"/>
    </source>
</evidence>
<evidence type="ECO:0000256" key="8">
    <source>
        <dbReference type="ARBA" id="ARBA00023128"/>
    </source>
</evidence>
<dbReference type="OrthoDB" id="2125027at2759"/>
<comment type="similarity">
    <text evidence="2 11">Belongs to the ATPase e subunit family.</text>
</comment>
<organism evidence="13 14">
    <name type="scientific">Coemansia reversa (strain ATCC 12441 / NRRL 1564)</name>
    <dbReference type="NCBI Taxonomy" id="763665"/>
    <lineage>
        <taxon>Eukaryota</taxon>
        <taxon>Fungi</taxon>
        <taxon>Fungi incertae sedis</taxon>
        <taxon>Zoopagomycota</taxon>
        <taxon>Kickxellomycotina</taxon>
        <taxon>Kickxellomycetes</taxon>
        <taxon>Kickxellales</taxon>
        <taxon>Kickxellaceae</taxon>
        <taxon>Coemansia</taxon>
    </lineage>
</organism>
<keyword evidence="14" id="KW-1185">Reference proteome</keyword>
<dbReference type="GO" id="GO:0005743">
    <property type="term" value="C:mitochondrial inner membrane"/>
    <property type="evidence" value="ECO:0007669"/>
    <property type="project" value="UniProtKB-SubCell"/>
</dbReference>
<comment type="subcellular location">
    <subcellularLocation>
        <location evidence="1 11">Mitochondrion inner membrane</location>
    </subcellularLocation>
</comment>
<keyword evidence="4 11" id="KW-0138">CF(0)</keyword>
<proteinExistence type="inferred from homology"/>
<dbReference type="GO" id="GO:0015078">
    <property type="term" value="F:proton transmembrane transporter activity"/>
    <property type="evidence" value="ECO:0007669"/>
    <property type="project" value="InterPro"/>
</dbReference>
<keyword evidence="7 11" id="KW-0406">Ion transport</keyword>
<evidence type="ECO:0000313" key="14">
    <source>
        <dbReference type="Proteomes" id="UP000242474"/>
    </source>
</evidence>
<comment type="subunit">
    <text evidence="11">F-type ATPases have 2 components, CF(1) - the catalytic core - and CF(0) - the membrane proton channel. CF(1) and CF(0) have multiple subunits.</text>
</comment>
<evidence type="ECO:0000256" key="4">
    <source>
        <dbReference type="ARBA" id="ARBA00022547"/>
    </source>
</evidence>
<evidence type="ECO:0000256" key="2">
    <source>
        <dbReference type="ARBA" id="ARBA00007333"/>
    </source>
</evidence>
<keyword evidence="5 11" id="KW-0375">Hydrogen ion transport</keyword>
<keyword evidence="3 11" id="KW-0813">Transport</keyword>
<dbReference type="GO" id="GO:0015986">
    <property type="term" value="P:proton motive force-driven ATP synthesis"/>
    <property type="evidence" value="ECO:0007669"/>
    <property type="project" value="InterPro"/>
</dbReference>
<keyword evidence="9" id="KW-0472">Membrane</keyword>
<evidence type="ECO:0000256" key="11">
    <source>
        <dbReference type="RuleBase" id="RU367005"/>
    </source>
</evidence>
<keyword evidence="6 11" id="KW-0999">Mitochondrion inner membrane</keyword>
<dbReference type="Proteomes" id="UP000242474">
    <property type="component" value="Unassembled WGS sequence"/>
</dbReference>
<dbReference type="EMBL" id="KZ303491">
    <property type="protein sequence ID" value="PIA18132.1"/>
    <property type="molecule type" value="Genomic_DNA"/>
</dbReference>
<evidence type="ECO:0000256" key="12">
    <source>
        <dbReference type="SAM" id="MobiDB-lite"/>
    </source>
</evidence>
<name>A0A2G5BGM9_COERN</name>